<feature type="transmembrane region" description="Helical" evidence="6">
    <location>
        <begin position="394"/>
        <end position="412"/>
    </location>
</feature>
<evidence type="ECO:0000256" key="6">
    <source>
        <dbReference type="SAM" id="Phobius"/>
    </source>
</evidence>
<comment type="similarity">
    <text evidence="2">Belongs to the TspO/BZRP family.</text>
</comment>
<proteinExistence type="inferred from homology"/>
<dbReference type="InterPro" id="IPR051783">
    <property type="entry name" value="NAD(P)-dependent_oxidoreduct"/>
</dbReference>
<dbReference type="Pfam" id="PF13460">
    <property type="entry name" value="NAD_binding_10"/>
    <property type="match status" value="1"/>
</dbReference>
<comment type="subcellular location">
    <subcellularLocation>
        <location evidence="1">Membrane</location>
        <topology evidence="1">Multi-pass membrane protein</topology>
    </subcellularLocation>
</comment>
<keyword evidence="9" id="KW-1185">Reference proteome</keyword>
<evidence type="ECO:0000256" key="5">
    <source>
        <dbReference type="ARBA" id="ARBA00023136"/>
    </source>
</evidence>
<dbReference type="RefSeq" id="WP_343886467.1">
    <property type="nucleotide sequence ID" value="NZ_BAAAKI010000016.1"/>
</dbReference>
<feature type="transmembrane region" description="Helical" evidence="6">
    <location>
        <begin position="316"/>
        <end position="339"/>
    </location>
</feature>
<evidence type="ECO:0000313" key="9">
    <source>
        <dbReference type="Proteomes" id="UP001596266"/>
    </source>
</evidence>
<dbReference type="InterPro" id="IPR004307">
    <property type="entry name" value="TspO_MBR"/>
</dbReference>
<evidence type="ECO:0000256" key="1">
    <source>
        <dbReference type="ARBA" id="ARBA00004141"/>
    </source>
</evidence>
<feature type="transmembrane region" description="Helical" evidence="6">
    <location>
        <begin position="448"/>
        <end position="467"/>
    </location>
</feature>
<dbReference type="SUPFAM" id="SSF51735">
    <property type="entry name" value="NAD(P)-binding Rossmann-fold domains"/>
    <property type="match status" value="1"/>
</dbReference>
<dbReference type="CDD" id="cd15904">
    <property type="entry name" value="TSPO_MBR"/>
    <property type="match status" value="1"/>
</dbReference>
<feature type="transmembrane region" description="Helical" evidence="6">
    <location>
        <begin position="359"/>
        <end position="382"/>
    </location>
</feature>
<organism evidence="8 9">
    <name type="scientific">Luteococcus sanguinis</name>
    <dbReference type="NCBI Taxonomy" id="174038"/>
    <lineage>
        <taxon>Bacteria</taxon>
        <taxon>Bacillati</taxon>
        <taxon>Actinomycetota</taxon>
        <taxon>Actinomycetes</taxon>
        <taxon>Propionibacteriales</taxon>
        <taxon>Propionibacteriaceae</taxon>
        <taxon>Luteococcus</taxon>
    </lineage>
</organism>
<keyword evidence="3 6" id="KW-0812">Transmembrane</keyword>
<dbReference type="InterPro" id="IPR036291">
    <property type="entry name" value="NAD(P)-bd_dom_sf"/>
</dbReference>
<keyword evidence="5 6" id="KW-0472">Membrane</keyword>
<evidence type="ECO:0000256" key="4">
    <source>
        <dbReference type="ARBA" id="ARBA00022989"/>
    </source>
</evidence>
<evidence type="ECO:0000256" key="2">
    <source>
        <dbReference type="ARBA" id="ARBA00007524"/>
    </source>
</evidence>
<dbReference type="Proteomes" id="UP001596266">
    <property type="component" value="Unassembled WGS sequence"/>
</dbReference>
<dbReference type="PANTHER" id="PTHR48079">
    <property type="entry name" value="PROTEIN YEEZ"/>
    <property type="match status" value="1"/>
</dbReference>
<keyword evidence="4 6" id="KW-1133">Transmembrane helix</keyword>
<accession>A0ABW1X3Y1</accession>
<evidence type="ECO:0000259" key="7">
    <source>
        <dbReference type="Pfam" id="PF13460"/>
    </source>
</evidence>
<gene>
    <name evidence="8" type="ORF">ACFP57_09570</name>
</gene>
<name>A0ABW1X3Y1_9ACTN</name>
<dbReference type="PANTHER" id="PTHR48079:SF6">
    <property type="entry name" value="NAD(P)-BINDING DOMAIN-CONTAINING PROTEIN-RELATED"/>
    <property type="match status" value="1"/>
</dbReference>
<protein>
    <submittedName>
        <fullName evidence="8">Tryptophan-rich sensory protein</fullName>
    </submittedName>
</protein>
<evidence type="ECO:0000313" key="8">
    <source>
        <dbReference type="EMBL" id="MFC6397225.1"/>
    </source>
</evidence>
<evidence type="ECO:0000256" key="3">
    <source>
        <dbReference type="ARBA" id="ARBA00022692"/>
    </source>
</evidence>
<reference evidence="9" key="1">
    <citation type="journal article" date="2019" name="Int. J. Syst. Evol. Microbiol.">
        <title>The Global Catalogue of Microorganisms (GCM) 10K type strain sequencing project: providing services to taxonomists for standard genome sequencing and annotation.</title>
        <authorList>
            <consortium name="The Broad Institute Genomics Platform"/>
            <consortium name="The Broad Institute Genome Sequencing Center for Infectious Disease"/>
            <person name="Wu L."/>
            <person name="Ma J."/>
        </authorList>
    </citation>
    <scope>NUCLEOTIDE SEQUENCE [LARGE SCALE GENOMIC DNA]</scope>
    <source>
        <strain evidence="9">CGMCC 1.15277</strain>
    </source>
</reference>
<sequence length="471" mass="50426">MTQNPAPTSDNRLGLVTGASGYIGGQVVGRLLDEGWRVRVLARTPGKLPDEWHDRVDVVEGDAGDADDLAKALLGVDVAWFLIHSMGDEDDFAKRDREIAEAFATAARDAGVGRIVYLGGLHPDGEELSPHLASRVEVGKVLMASGVPTAAVQAGVVLGDGSASFDMLRTLSERLPGSIGPRWLKNRIQPIHVDDVVHYLVRAADLPPEQNRSFDVGGPDVLSYAEMMSRYASVQHLGPRPSLTAPVWTPRLASRWISLVTPVQAAMARPLVESLHHDNVVSERDLESLVGAPSGGATGFDEAARREAADLDQYRFWKILGATTAAAAGAAIIGTIATVPATGWFKTLDKPAWQPPNSVFGPVWTALYADIAIMSALHLADLLDAVEQDEAREFAGALGVNLVLNGGWSWVFWQARQLGAATGVAAALAASSADLVRRVGKRHERGVALAPYAAWTAFATVLTAELWRRNR</sequence>
<dbReference type="Gene3D" id="3.40.50.720">
    <property type="entry name" value="NAD(P)-binding Rossmann-like Domain"/>
    <property type="match status" value="1"/>
</dbReference>
<dbReference type="Gene3D" id="1.20.1260.100">
    <property type="entry name" value="TspO/MBR protein"/>
    <property type="match status" value="1"/>
</dbReference>
<dbReference type="Pfam" id="PF03073">
    <property type="entry name" value="TspO_MBR"/>
    <property type="match status" value="1"/>
</dbReference>
<dbReference type="InterPro" id="IPR016040">
    <property type="entry name" value="NAD(P)-bd_dom"/>
</dbReference>
<comment type="caution">
    <text evidence="8">The sequence shown here is derived from an EMBL/GenBank/DDBJ whole genome shotgun (WGS) entry which is preliminary data.</text>
</comment>
<dbReference type="InterPro" id="IPR038330">
    <property type="entry name" value="TspO/MBR-related_sf"/>
</dbReference>
<feature type="domain" description="NAD(P)-binding" evidence="7">
    <location>
        <begin position="18"/>
        <end position="126"/>
    </location>
</feature>
<dbReference type="EMBL" id="JBHSUA010000019">
    <property type="protein sequence ID" value="MFC6397225.1"/>
    <property type="molecule type" value="Genomic_DNA"/>
</dbReference>